<dbReference type="Proteomes" id="UP000837801">
    <property type="component" value="Unassembled WGS sequence"/>
</dbReference>
<evidence type="ECO:0000256" key="1">
    <source>
        <dbReference type="SAM" id="MobiDB-lite"/>
    </source>
</evidence>
<dbReference type="AlphaFoldDB" id="A0A9P0QUV0"/>
<evidence type="ECO:0000313" key="2">
    <source>
        <dbReference type="EMBL" id="CAH2355479.1"/>
    </source>
</evidence>
<comment type="caution">
    <text evidence="2">The sequence shown here is derived from an EMBL/GenBank/DDBJ whole genome shotgun (WGS) entry which is preliminary data.</text>
</comment>
<sequence length="112" mass="12978">MTRCIYLTDDPPGRSRVHARAASTYMTLLLCLTVHLAPGRRIWHASLHRCTPYRKNNPGRRERERERKKKKKDLTTRSVGKQKLRMAPKNVRALSRHGIRVAVSILNLKPKS</sequence>
<reference evidence="2" key="1">
    <citation type="submission" date="2022-03" db="EMBL/GenBank/DDBJ databases">
        <authorList>
            <person name="Legras J.-L."/>
            <person name="Devillers H."/>
            <person name="Grondin C."/>
        </authorList>
    </citation>
    <scope>NUCLEOTIDE SEQUENCE</scope>
    <source>
        <strain evidence="2">CLIB 1423</strain>
    </source>
</reference>
<feature type="region of interest" description="Disordered" evidence="1">
    <location>
        <begin position="51"/>
        <end position="89"/>
    </location>
</feature>
<evidence type="ECO:0000313" key="3">
    <source>
        <dbReference type="Proteomes" id="UP000837801"/>
    </source>
</evidence>
<proteinExistence type="predicted"/>
<accession>A0A9P0QUV0</accession>
<organism evidence="2 3">
    <name type="scientific">[Candida] railenensis</name>
    <dbReference type="NCBI Taxonomy" id="45579"/>
    <lineage>
        <taxon>Eukaryota</taxon>
        <taxon>Fungi</taxon>
        <taxon>Dikarya</taxon>
        <taxon>Ascomycota</taxon>
        <taxon>Saccharomycotina</taxon>
        <taxon>Pichiomycetes</taxon>
        <taxon>Debaryomycetaceae</taxon>
        <taxon>Kurtzmaniella</taxon>
    </lineage>
</organism>
<keyword evidence="3" id="KW-1185">Reference proteome</keyword>
<name>A0A9P0QUV0_9ASCO</name>
<protein>
    <submittedName>
        <fullName evidence="2">Uncharacterized protein</fullName>
    </submittedName>
</protein>
<gene>
    <name evidence="2" type="ORF">CLIB1423_27S00540</name>
</gene>
<dbReference type="EMBL" id="CAKXYY010000027">
    <property type="protein sequence ID" value="CAH2355479.1"/>
    <property type="molecule type" value="Genomic_DNA"/>
</dbReference>